<sequence length="129" mass="14877">MNFSNVLIGPHLIGLIFIVIGLLQKYLPPKGINRWYGYRTPAARTNQQTWDEANRYSANFMIKAGFFALIIGFVIYSGMIYFNVDYNTQKMVDYFILFGGAMGIGILSTMVTESHLKRTFKKIDFKKRK</sequence>
<dbReference type="Pfam" id="PF13630">
    <property type="entry name" value="SdpI"/>
    <property type="match status" value="1"/>
</dbReference>
<evidence type="ECO:0000313" key="2">
    <source>
        <dbReference type="EMBL" id="SDT51673.1"/>
    </source>
</evidence>
<dbReference type="RefSeq" id="WP_091376664.1">
    <property type="nucleotide sequence ID" value="NZ_LT629740.1"/>
</dbReference>
<dbReference type="OrthoDB" id="3173919at2"/>
<feature type="transmembrane region" description="Helical" evidence="1">
    <location>
        <begin position="94"/>
        <end position="112"/>
    </location>
</feature>
<gene>
    <name evidence="2" type="ORF">SAMN05216490_3835</name>
</gene>
<feature type="transmembrane region" description="Helical" evidence="1">
    <location>
        <begin position="64"/>
        <end position="82"/>
    </location>
</feature>
<name>A0A1H2B0H4_MUCMA</name>
<proteinExistence type="predicted"/>
<reference evidence="2 3" key="1">
    <citation type="submission" date="2016-10" db="EMBL/GenBank/DDBJ databases">
        <authorList>
            <person name="de Groot N.N."/>
        </authorList>
    </citation>
    <scope>NUCLEOTIDE SEQUENCE [LARGE SCALE GENOMIC DNA]</scope>
    <source>
        <strain evidence="2 3">MP1X4</strain>
    </source>
</reference>
<evidence type="ECO:0000256" key="1">
    <source>
        <dbReference type="SAM" id="Phobius"/>
    </source>
</evidence>
<keyword evidence="1" id="KW-0472">Membrane</keyword>
<keyword evidence="1" id="KW-0812">Transmembrane</keyword>
<accession>A0A1H2B0H4</accession>
<dbReference type="EMBL" id="LT629740">
    <property type="protein sequence ID" value="SDT51673.1"/>
    <property type="molecule type" value="Genomic_DNA"/>
</dbReference>
<organism evidence="2 3">
    <name type="scientific">Mucilaginibacter mallensis</name>
    <dbReference type="NCBI Taxonomy" id="652787"/>
    <lineage>
        <taxon>Bacteria</taxon>
        <taxon>Pseudomonadati</taxon>
        <taxon>Bacteroidota</taxon>
        <taxon>Sphingobacteriia</taxon>
        <taxon>Sphingobacteriales</taxon>
        <taxon>Sphingobacteriaceae</taxon>
        <taxon>Mucilaginibacter</taxon>
    </lineage>
</organism>
<dbReference type="InterPro" id="IPR025962">
    <property type="entry name" value="SdpI/YhfL"/>
</dbReference>
<dbReference type="Proteomes" id="UP000199679">
    <property type="component" value="Chromosome I"/>
</dbReference>
<keyword evidence="1" id="KW-1133">Transmembrane helix</keyword>
<protein>
    <submittedName>
        <fullName evidence="2">SdpI/YhfL protein family protein</fullName>
    </submittedName>
</protein>
<evidence type="ECO:0000313" key="3">
    <source>
        <dbReference type="Proteomes" id="UP000199679"/>
    </source>
</evidence>
<keyword evidence="3" id="KW-1185">Reference proteome</keyword>
<dbReference type="STRING" id="652787.SAMN05216490_3835"/>
<dbReference type="AlphaFoldDB" id="A0A1H2B0H4"/>
<feature type="transmembrane region" description="Helical" evidence="1">
    <location>
        <begin position="6"/>
        <end position="24"/>
    </location>
</feature>